<dbReference type="PANTHER" id="PTHR14167:SF116">
    <property type="entry name" value="CAP, ISOFORM AC"/>
    <property type="match status" value="1"/>
</dbReference>
<dbReference type="Pfam" id="PF14604">
    <property type="entry name" value="SH3_9"/>
    <property type="match status" value="1"/>
</dbReference>
<dbReference type="AlphaFoldDB" id="A0A7R9Q8I4"/>
<organism evidence="5">
    <name type="scientific">Medioppia subpectinata</name>
    <dbReference type="NCBI Taxonomy" id="1979941"/>
    <lineage>
        <taxon>Eukaryota</taxon>
        <taxon>Metazoa</taxon>
        <taxon>Ecdysozoa</taxon>
        <taxon>Arthropoda</taxon>
        <taxon>Chelicerata</taxon>
        <taxon>Arachnida</taxon>
        <taxon>Acari</taxon>
        <taxon>Acariformes</taxon>
        <taxon>Sarcoptiformes</taxon>
        <taxon>Oribatida</taxon>
        <taxon>Brachypylina</taxon>
        <taxon>Oppioidea</taxon>
        <taxon>Oppiidae</taxon>
        <taxon>Medioppia</taxon>
    </lineage>
</organism>
<feature type="non-terminal residue" evidence="5">
    <location>
        <position position="1"/>
    </location>
</feature>
<reference evidence="5" key="1">
    <citation type="submission" date="2020-11" db="EMBL/GenBank/DDBJ databases">
        <authorList>
            <person name="Tran Van P."/>
        </authorList>
    </citation>
    <scope>NUCLEOTIDE SEQUENCE</scope>
</reference>
<feature type="region of interest" description="Disordered" evidence="3">
    <location>
        <begin position="333"/>
        <end position="369"/>
    </location>
</feature>
<feature type="domain" description="SH3" evidence="4">
    <location>
        <begin position="378"/>
        <end position="437"/>
    </location>
</feature>
<keyword evidence="1 2" id="KW-0728">SH3 domain</keyword>
<sequence length="437" mass="50618">SDYSQTLLSPPPPQRPPPLSDQSIDDWQRQITQDFNFIYDTLQRKHDSLDTKHIGSESHEQMSEPFEQITDSNSDDILVLPFSDPNEPLYQSDREQVVLNPIDFTVEMPTPVSQHQFDEQHVNIHFKTPINQLKMDDMNGDDSHRKQKDSLNRYYETDYQRTGKEDTYSIRRHHYSPTTHSPVQLDRYDKAYAEKENRTQSRKMGRVLYDFQALATRELSVKKGDLVFINKPKDHNWVEVEDSYSGLIGLVPRTYLDLEQEGIAKAKFDFTAKTPVEISFKKGEKLTLLRRVDENWYEGVNARQDAGIFPCSYVEAIKQPLALRPNNQILSPIQSLSPPEHLSGPQRPESPVYVNNASMPNKRHDSSTYTRHAMRTNVKPMLYKVLYPYKPQQMDELELQQGDLLTVTMHCDDGWFVGRSTISGKFGTFPGNYVEQL</sequence>
<feature type="compositionally biased region" description="Pro residues" evidence="3">
    <location>
        <begin position="9"/>
        <end position="19"/>
    </location>
</feature>
<dbReference type="Gene3D" id="2.30.30.40">
    <property type="entry name" value="SH3 Domains"/>
    <property type="match status" value="3"/>
</dbReference>
<evidence type="ECO:0000256" key="2">
    <source>
        <dbReference type="PROSITE-ProRule" id="PRU00192"/>
    </source>
</evidence>
<dbReference type="SUPFAM" id="SSF50044">
    <property type="entry name" value="SH3-domain"/>
    <property type="match status" value="3"/>
</dbReference>
<dbReference type="EMBL" id="OC870294">
    <property type="protein sequence ID" value="CAD7634955.1"/>
    <property type="molecule type" value="Genomic_DNA"/>
</dbReference>
<keyword evidence="6" id="KW-1185">Reference proteome</keyword>
<evidence type="ECO:0000259" key="4">
    <source>
        <dbReference type="PROSITE" id="PS50002"/>
    </source>
</evidence>
<dbReference type="InterPro" id="IPR001452">
    <property type="entry name" value="SH3_domain"/>
</dbReference>
<dbReference type="PROSITE" id="PS50002">
    <property type="entry name" value="SH3"/>
    <property type="match status" value="2"/>
</dbReference>
<dbReference type="InterPro" id="IPR036028">
    <property type="entry name" value="SH3-like_dom_sf"/>
</dbReference>
<feature type="domain" description="SH3" evidence="4">
    <location>
        <begin position="259"/>
        <end position="319"/>
    </location>
</feature>
<feature type="region of interest" description="Disordered" evidence="3">
    <location>
        <begin position="133"/>
        <end position="158"/>
    </location>
</feature>
<evidence type="ECO:0000313" key="5">
    <source>
        <dbReference type="EMBL" id="CAD7634955.1"/>
    </source>
</evidence>
<dbReference type="PRINTS" id="PR00452">
    <property type="entry name" value="SH3DOMAIN"/>
</dbReference>
<protein>
    <recommendedName>
        <fullName evidence="4">SH3 domain-containing protein</fullName>
    </recommendedName>
</protein>
<dbReference type="InterPro" id="IPR050384">
    <property type="entry name" value="Endophilin_SH3RF"/>
</dbReference>
<dbReference type="Pfam" id="PF00018">
    <property type="entry name" value="SH3_1"/>
    <property type="match status" value="2"/>
</dbReference>
<evidence type="ECO:0000313" key="6">
    <source>
        <dbReference type="Proteomes" id="UP000759131"/>
    </source>
</evidence>
<evidence type="ECO:0000256" key="1">
    <source>
        <dbReference type="ARBA" id="ARBA00022443"/>
    </source>
</evidence>
<gene>
    <name evidence="5" type="ORF">OSB1V03_LOCUS15347</name>
</gene>
<accession>A0A7R9Q8I4</accession>
<dbReference type="PANTHER" id="PTHR14167">
    <property type="entry name" value="SH3 DOMAIN-CONTAINING"/>
    <property type="match status" value="1"/>
</dbReference>
<dbReference type="EMBL" id="CAJPIZ010015719">
    <property type="protein sequence ID" value="CAG2115385.1"/>
    <property type="molecule type" value="Genomic_DNA"/>
</dbReference>
<name>A0A7R9Q8I4_9ACAR</name>
<feature type="region of interest" description="Disordered" evidence="3">
    <location>
        <begin position="1"/>
        <end position="23"/>
    </location>
</feature>
<proteinExistence type="predicted"/>
<dbReference type="Proteomes" id="UP000759131">
    <property type="component" value="Unassembled WGS sequence"/>
</dbReference>
<feature type="compositionally biased region" description="Basic and acidic residues" evidence="3">
    <location>
        <begin position="134"/>
        <end position="158"/>
    </location>
</feature>
<dbReference type="SMART" id="SM00326">
    <property type="entry name" value="SH3"/>
    <property type="match status" value="3"/>
</dbReference>
<evidence type="ECO:0000256" key="3">
    <source>
        <dbReference type="SAM" id="MobiDB-lite"/>
    </source>
</evidence>
<dbReference type="OrthoDB" id="19092at2759"/>